<comment type="caution">
    <text evidence="2">The sequence shown here is derived from an EMBL/GenBank/DDBJ whole genome shotgun (WGS) entry which is preliminary data.</text>
</comment>
<dbReference type="EMBL" id="CAAALY010089591">
    <property type="protein sequence ID" value="VEL27751.1"/>
    <property type="molecule type" value="Genomic_DNA"/>
</dbReference>
<keyword evidence="3" id="KW-1185">Reference proteome</keyword>
<proteinExistence type="predicted"/>
<dbReference type="AlphaFoldDB" id="A0A3S5C0Q0"/>
<dbReference type="Proteomes" id="UP000784294">
    <property type="component" value="Unassembled WGS sequence"/>
</dbReference>
<reference evidence="2" key="1">
    <citation type="submission" date="2018-11" db="EMBL/GenBank/DDBJ databases">
        <authorList>
            <consortium name="Pathogen Informatics"/>
        </authorList>
    </citation>
    <scope>NUCLEOTIDE SEQUENCE</scope>
</reference>
<feature type="region of interest" description="Disordered" evidence="1">
    <location>
        <begin position="100"/>
        <end position="144"/>
    </location>
</feature>
<evidence type="ECO:0000313" key="3">
    <source>
        <dbReference type="Proteomes" id="UP000784294"/>
    </source>
</evidence>
<evidence type="ECO:0000256" key="1">
    <source>
        <dbReference type="SAM" id="MobiDB-lite"/>
    </source>
</evidence>
<evidence type="ECO:0000313" key="2">
    <source>
        <dbReference type="EMBL" id="VEL27751.1"/>
    </source>
</evidence>
<gene>
    <name evidence="2" type="ORF">PXEA_LOCUS21191</name>
</gene>
<sequence length="159" mass="17264">MRIQDFSKCSAVQDEVTRELEANWTVDAVQPVQLSFSVRVGIGSRAVDSRAQGPPTQSRPRLLATGHQSLPTVSVNIYALAANSAFSAVVLTCLNSRMGPESPPVSVSTRPSDPATGKSAQSLIPPWHSQPHSRPSRPRLPTATPNFVFPFQPLFTRNF</sequence>
<organism evidence="2 3">
    <name type="scientific">Protopolystoma xenopodis</name>
    <dbReference type="NCBI Taxonomy" id="117903"/>
    <lineage>
        <taxon>Eukaryota</taxon>
        <taxon>Metazoa</taxon>
        <taxon>Spiralia</taxon>
        <taxon>Lophotrochozoa</taxon>
        <taxon>Platyhelminthes</taxon>
        <taxon>Monogenea</taxon>
        <taxon>Polyopisthocotylea</taxon>
        <taxon>Polystomatidea</taxon>
        <taxon>Polystomatidae</taxon>
        <taxon>Protopolystoma</taxon>
    </lineage>
</organism>
<protein>
    <submittedName>
        <fullName evidence="2">Uncharacterized protein</fullName>
    </submittedName>
</protein>
<name>A0A3S5C0Q0_9PLAT</name>
<accession>A0A3S5C0Q0</accession>